<dbReference type="GO" id="GO:0006357">
    <property type="term" value="P:regulation of transcription by RNA polymerase II"/>
    <property type="evidence" value="ECO:0007669"/>
    <property type="project" value="TreeGrafter"/>
</dbReference>
<comment type="similarity">
    <text evidence="1">Belongs to the GppA/Ppx family.</text>
</comment>
<dbReference type="AlphaFoldDB" id="C4V1K5"/>
<comment type="caution">
    <text evidence="3">The sequence shown here is derived from an EMBL/GenBank/DDBJ whole genome shotgun (WGS) entry which is preliminary data.</text>
</comment>
<accession>C4V1K5</accession>
<reference evidence="3 4" key="1">
    <citation type="submission" date="2009-04" db="EMBL/GenBank/DDBJ databases">
        <authorList>
            <person name="Qin X."/>
            <person name="Bachman B."/>
            <person name="Battles P."/>
            <person name="Bell A."/>
            <person name="Bess C."/>
            <person name="Bickham C."/>
            <person name="Chaboub L."/>
            <person name="Chen D."/>
            <person name="Coyle M."/>
            <person name="Deiros D.R."/>
            <person name="Dinh H."/>
            <person name="Forbes L."/>
            <person name="Fowler G."/>
            <person name="Francisco L."/>
            <person name="Fu Q."/>
            <person name="Gubbala S."/>
            <person name="Hale W."/>
            <person name="Han Y."/>
            <person name="Hemphill L."/>
            <person name="Highlander S.K."/>
            <person name="Hirani K."/>
            <person name="Hogues M."/>
            <person name="Jackson L."/>
            <person name="Jakkamsetti A."/>
            <person name="Javaid M."/>
            <person name="Jiang H."/>
            <person name="Korchina V."/>
            <person name="Kovar C."/>
            <person name="Lara F."/>
            <person name="Lee S."/>
            <person name="Mata R."/>
            <person name="Mathew T."/>
            <person name="Moen C."/>
            <person name="Morales K."/>
            <person name="Munidasa M."/>
            <person name="Nazareth L."/>
            <person name="Ngo R."/>
            <person name="Nguyen L."/>
            <person name="Okwuonu G."/>
            <person name="Ongeri F."/>
            <person name="Patil S."/>
            <person name="Petrosino J."/>
            <person name="Pham C."/>
            <person name="Pham P."/>
            <person name="Pu L.-L."/>
            <person name="Puazo M."/>
            <person name="Raj R."/>
            <person name="Reid J."/>
            <person name="Rouhana J."/>
            <person name="Saada N."/>
            <person name="Shang Y."/>
            <person name="Simmons D."/>
            <person name="Thornton R."/>
            <person name="Warren J."/>
            <person name="Weissenberger G."/>
            <person name="Zhang J."/>
            <person name="Zhang L."/>
            <person name="Zhou C."/>
            <person name="Zhu D."/>
            <person name="Muzny D."/>
            <person name="Worley K."/>
            <person name="Gibbs R."/>
        </authorList>
    </citation>
    <scope>NUCLEOTIDE SEQUENCE [LARGE SCALE GENOMIC DNA]</scope>
    <source>
        <strain evidence="3 4">ATCC 43531</strain>
    </source>
</reference>
<dbReference type="RefSeq" id="WP_006690663.1">
    <property type="nucleotide sequence ID" value="NZ_GG694007.1"/>
</dbReference>
<dbReference type="Gene3D" id="3.30.420.40">
    <property type="match status" value="1"/>
</dbReference>
<dbReference type="EMBL" id="ACLA01000005">
    <property type="protein sequence ID" value="EEQ49331.1"/>
    <property type="molecule type" value="Genomic_DNA"/>
</dbReference>
<dbReference type="SUPFAM" id="SSF53067">
    <property type="entry name" value="Actin-like ATPase domain"/>
    <property type="match status" value="2"/>
</dbReference>
<dbReference type="InterPro" id="IPR043129">
    <property type="entry name" value="ATPase_NBD"/>
</dbReference>
<evidence type="ECO:0000313" key="4">
    <source>
        <dbReference type="Proteomes" id="UP000005309"/>
    </source>
</evidence>
<evidence type="ECO:0000259" key="2">
    <source>
        <dbReference type="Pfam" id="PF02541"/>
    </source>
</evidence>
<dbReference type="eggNOG" id="COG0248">
    <property type="taxonomic scope" value="Bacteria"/>
</dbReference>
<dbReference type="InterPro" id="IPR003695">
    <property type="entry name" value="Ppx_GppA_N"/>
</dbReference>
<sequence>MLHAVIDIGSNTIRMAVYQIADGGFEMLMKRKHTVGLAGCLEDGRLTRDGVETLVKILGGFVDLIDALGIARVHAFATAALRRAANRSAVLAEIERRTGVRVRVISGTEEAAYAFRGAAASIPHADGIMADIGGGSTEIVSFTGRAMQERWSLPLGSLALRHTHVTGLFPTPAECAAIEADVRDILAETPAVCALRAPHLVGLGGVLGSAARLHALLAPTEPPRRITAAELPPMIAMLGSGRPLAERDTALLLRAAPDRLHNIVPGMIIARVLADTFAAEDITYSDGGVREGYIRTEILGGSGV</sequence>
<evidence type="ECO:0000313" key="3">
    <source>
        <dbReference type="EMBL" id="EEQ49331.1"/>
    </source>
</evidence>
<dbReference type="CDD" id="cd24052">
    <property type="entry name" value="ASKHA_NBD_HpPPX-GppA-like"/>
    <property type="match status" value="1"/>
</dbReference>
<dbReference type="Pfam" id="PF02541">
    <property type="entry name" value="Ppx-GppA"/>
    <property type="match status" value="1"/>
</dbReference>
<dbReference type="Gene3D" id="3.30.420.150">
    <property type="entry name" value="Exopolyphosphatase. Domain 2"/>
    <property type="match status" value="1"/>
</dbReference>
<dbReference type="STRING" id="638302.HMPREF0908_0399"/>
<dbReference type="OrthoDB" id="9807195at2"/>
<gene>
    <name evidence="3" type="ORF">HMPREF0908_0399</name>
</gene>
<evidence type="ECO:0000256" key="1">
    <source>
        <dbReference type="ARBA" id="ARBA00007125"/>
    </source>
</evidence>
<protein>
    <submittedName>
        <fullName evidence="3">Ppx/GppA phosphatase family protein</fullName>
    </submittedName>
</protein>
<name>C4V1K5_9FIRM</name>
<feature type="domain" description="Ppx/GppA phosphatase N-terminal" evidence="2">
    <location>
        <begin position="17"/>
        <end position="295"/>
    </location>
</feature>
<dbReference type="HOGENOM" id="CLU_025908_1_0_9"/>
<proteinExistence type="inferred from homology"/>
<keyword evidence="4" id="KW-1185">Reference proteome</keyword>
<organism evidence="3 4">
    <name type="scientific">Selenomonas flueggei ATCC 43531</name>
    <dbReference type="NCBI Taxonomy" id="638302"/>
    <lineage>
        <taxon>Bacteria</taxon>
        <taxon>Bacillati</taxon>
        <taxon>Bacillota</taxon>
        <taxon>Negativicutes</taxon>
        <taxon>Selenomonadales</taxon>
        <taxon>Selenomonadaceae</taxon>
        <taxon>Selenomonas</taxon>
    </lineage>
</organism>
<dbReference type="Proteomes" id="UP000005309">
    <property type="component" value="Unassembled WGS sequence"/>
</dbReference>
<dbReference type="PANTHER" id="PTHR30005:SF0">
    <property type="entry name" value="RETROGRADE REGULATION PROTEIN 2"/>
    <property type="match status" value="1"/>
</dbReference>
<dbReference type="PANTHER" id="PTHR30005">
    <property type="entry name" value="EXOPOLYPHOSPHATASE"/>
    <property type="match status" value="1"/>
</dbReference>
<dbReference type="InterPro" id="IPR050273">
    <property type="entry name" value="GppA/Ppx_hydrolase"/>
</dbReference>